<feature type="region of interest" description="Disordered" evidence="1">
    <location>
        <begin position="112"/>
        <end position="202"/>
    </location>
</feature>
<dbReference type="GeneID" id="92378566"/>
<evidence type="ECO:0000256" key="1">
    <source>
        <dbReference type="SAM" id="MobiDB-lite"/>
    </source>
</evidence>
<evidence type="ECO:0000256" key="2">
    <source>
        <dbReference type="SAM" id="SignalP"/>
    </source>
</evidence>
<dbReference type="RefSeq" id="XP_067083478.1">
    <property type="nucleotide sequence ID" value="XM_067227377.1"/>
</dbReference>
<accession>A0A1G4IKF4</accession>
<dbReference type="AlphaFoldDB" id="A0A1G4IKF4"/>
<feature type="compositionally biased region" description="Low complexity" evidence="1">
    <location>
        <begin position="133"/>
        <end position="146"/>
    </location>
</feature>
<dbReference type="VEuPathDB" id="TriTrypDB:TEOVI_000462600"/>
<evidence type="ECO:0000313" key="4">
    <source>
        <dbReference type="Proteomes" id="UP000195570"/>
    </source>
</evidence>
<reference evidence="3" key="1">
    <citation type="submission" date="2016-09" db="EMBL/GenBank/DDBJ databases">
        <authorList>
            <person name="Hebert L."/>
            <person name="Moumen B."/>
        </authorList>
    </citation>
    <scope>NUCLEOTIDE SEQUENCE [LARGE SCALE GENOMIC DNA]</scope>
    <source>
        <strain evidence="3">OVI</strain>
    </source>
</reference>
<feature type="chain" id="PRO_5009235607" evidence="2">
    <location>
        <begin position="25"/>
        <end position="223"/>
    </location>
</feature>
<dbReference type="EMBL" id="CZPT02001981">
    <property type="protein sequence ID" value="SCU73054.1"/>
    <property type="molecule type" value="Genomic_DNA"/>
</dbReference>
<sequence>MAKVDALLVSILLLFLWLSVGVYANQQDGSPVPIPKCGEQKDVGGILDSLSEIKRRDYATANCTQKRYAPITLHKGGNCTLCVDGLRCAFEYICVVDTLLVFLGVRPPQAVEEKKEKLDPDDSSAPNGNDENPLPASDAPAAPSGPKQKQPDDAIKTPGGNVKDSSPDVVQHQISTKGTSNTKINRKNEVADTEQPTDQQRSISRRPFTLIRSVDAILFFVVV</sequence>
<gene>
    <name evidence="3" type="ORF">TEOVI_000462600</name>
</gene>
<protein>
    <submittedName>
        <fullName evidence="3">Uncharacterized protein</fullName>
    </submittedName>
</protein>
<comment type="caution">
    <text evidence="3">The sequence shown here is derived from an EMBL/GenBank/DDBJ whole genome shotgun (WGS) entry which is preliminary data.</text>
</comment>
<feature type="signal peptide" evidence="2">
    <location>
        <begin position="1"/>
        <end position="24"/>
    </location>
</feature>
<evidence type="ECO:0000313" key="3">
    <source>
        <dbReference type="EMBL" id="SCU73054.1"/>
    </source>
</evidence>
<name>A0A1G4IKF4_TRYEQ</name>
<dbReference type="Proteomes" id="UP000195570">
    <property type="component" value="Unassembled WGS sequence"/>
</dbReference>
<organism evidence="3 4">
    <name type="scientific">Trypanosoma equiperdum</name>
    <dbReference type="NCBI Taxonomy" id="5694"/>
    <lineage>
        <taxon>Eukaryota</taxon>
        <taxon>Discoba</taxon>
        <taxon>Euglenozoa</taxon>
        <taxon>Kinetoplastea</taxon>
        <taxon>Metakinetoplastina</taxon>
        <taxon>Trypanosomatida</taxon>
        <taxon>Trypanosomatidae</taxon>
        <taxon>Trypanosoma</taxon>
    </lineage>
</organism>
<feature type="compositionally biased region" description="Polar residues" evidence="1">
    <location>
        <begin position="172"/>
        <end position="183"/>
    </location>
</feature>
<keyword evidence="4" id="KW-1185">Reference proteome</keyword>
<keyword evidence="2" id="KW-0732">Signal</keyword>
<proteinExistence type="predicted"/>